<evidence type="ECO:0000256" key="5">
    <source>
        <dbReference type="ARBA" id="ARBA00023136"/>
    </source>
</evidence>
<dbReference type="PRINTS" id="PR00259">
    <property type="entry name" value="TMFOUR"/>
</dbReference>
<keyword evidence="4 7" id="KW-1133">Transmembrane helix</keyword>
<dbReference type="Pfam" id="PF00335">
    <property type="entry name" value="Tetraspanin"/>
    <property type="match status" value="1"/>
</dbReference>
<feature type="transmembrane region" description="Helical" evidence="7">
    <location>
        <begin position="84"/>
        <end position="106"/>
    </location>
</feature>
<dbReference type="EMBL" id="CAKKLH010000068">
    <property type="protein sequence ID" value="CAH0101828.1"/>
    <property type="molecule type" value="Genomic_DNA"/>
</dbReference>
<keyword evidence="5 7" id="KW-0472">Membrane</keyword>
<evidence type="ECO:0000256" key="7">
    <source>
        <dbReference type="RuleBase" id="RU361218"/>
    </source>
</evidence>
<comment type="caution">
    <text evidence="8">The sequence shown here is derived from an EMBL/GenBank/DDBJ whole genome shotgun (WGS) entry which is preliminary data.</text>
</comment>
<evidence type="ECO:0000313" key="8">
    <source>
        <dbReference type="EMBL" id="CAH0101828.1"/>
    </source>
</evidence>
<evidence type="ECO:0000256" key="2">
    <source>
        <dbReference type="ARBA" id="ARBA00006840"/>
    </source>
</evidence>
<dbReference type="Gene3D" id="1.10.1450.10">
    <property type="entry name" value="Tetraspanin"/>
    <property type="match status" value="1"/>
</dbReference>
<dbReference type="PANTHER" id="PTHR19282">
    <property type="entry name" value="TETRASPANIN"/>
    <property type="match status" value="1"/>
</dbReference>
<feature type="transmembrane region" description="Helical" evidence="7">
    <location>
        <begin position="54"/>
        <end position="77"/>
    </location>
</feature>
<gene>
    <name evidence="8" type="ORF">DGAL_LOCUS4189</name>
</gene>
<feature type="disulfide bond" evidence="6">
    <location>
        <begin position="149"/>
        <end position="182"/>
    </location>
</feature>
<reference evidence="8" key="1">
    <citation type="submission" date="2021-11" db="EMBL/GenBank/DDBJ databases">
        <authorList>
            <person name="Schell T."/>
        </authorList>
    </citation>
    <scope>NUCLEOTIDE SEQUENCE</scope>
    <source>
        <strain evidence="8">M5</strain>
    </source>
</reference>
<sequence length="246" mass="27946">MVKKINLKYALHTLNVISMVLAVVVMGLCLWLRYEWDFKHYVYELEAQKVLWTGPYILMASSALAMATVVIGIRATIVEHSQLLLLFVIGSVVSAILGLAGLAYTLNHGIYKSDLTPWLEERFFVLFHEMDYNERSARIIRIIQEDIECCGPSDWTDYQAFNKILPDECRNPSTGNIAGGGCAEEFARWMEPKTGWLSGIALLLVVIQLIGISIGLWLRKVILQDIRKDNNKSYHLVTRNGRENQV</sequence>
<dbReference type="PIRSF" id="PIRSF002419">
    <property type="entry name" value="Tetraspanin"/>
    <property type="match status" value="1"/>
</dbReference>
<dbReference type="InterPro" id="IPR008952">
    <property type="entry name" value="Tetraspanin_EC2_sf"/>
</dbReference>
<comment type="similarity">
    <text evidence="2 7">Belongs to the tetraspanin (TM4SF) family.</text>
</comment>
<keyword evidence="3 7" id="KW-0812">Transmembrane</keyword>
<feature type="disulfide bond" evidence="6">
    <location>
        <begin position="150"/>
        <end position="169"/>
    </location>
</feature>
<feature type="transmembrane region" description="Helical" evidence="7">
    <location>
        <begin position="196"/>
        <end position="218"/>
    </location>
</feature>
<accession>A0A8J2W250</accession>
<evidence type="ECO:0000256" key="4">
    <source>
        <dbReference type="ARBA" id="ARBA00022989"/>
    </source>
</evidence>
<keyword evidence="6" id="KW-1015">Disulfide bond</keyword>
<proteinExistence type="inferred from homology"/>
<dbReference type="OrthoDB" id="10051670at2759"/>
<dbReference type="SUPFAM" id="SSF48652">
    <property type="entry name" value="Tetraspanin"/>
    <property type="match status" value="1"/>
</dbReference>
<protein>
    <recommendedName>
        <fullName evidence="7">Tetraspanin</fullName>
    </recommendedName>
</protein>
<feature type="transmembrane region" description="Helical" evidence="7">
    <location>
        <begin position="12"/>
        <end position="34"/>
    </location>
</feature>
<organism evidence="8 9">
    <name type="scientific">Daphnia galeata</name>
    <dbReference type="NCBI Taxonomy" id="27404"/>
    <lineage>
        <taxon>Eukaryota</taxon>
        <taxon>Metazoa</taxon>
        <taxon>Ecdysozoa</taxon>
        <taxon>Arthropoda</taxon>
        <taxon>Crustacea</taxon>
        <taxon>Branchiopoda</taxon>
        <taxon>Diplostraca</taxon>
        <taxon>Cladocera</taxon>
        <taxon>Anomopoda</taxon>
        <taxon>Daphniidae</taxon>
        <taxon>Daphnia</taxon>
    </lineage>
</organism>
<evidence type="ECO:0000313" key="9">
    <source>
        <dbReference type="Proteomes" id="UP000789390"/>
    </source>
</evidence>
<comment type="subcellular location">
    <subcellularLocation>
        <location evidence="1 7">Membrane</location>
        <topology evidence="1 7">Multi-pass membrane protein</topology>
    </subcellularLocation>
</comment>
<dbReference type="Proteomes" id="UP000789390">
    <property type="component" value="Unassembled WGS sequence"/>
</dbReference>
<evidence type="ECO:0000256" key="6">
    <source>
        <dbReference type="PIRSR" id="PIRSR002419-1"/>
    </source>
</evidence>
<dbReference type="InterPro" id="IPR000301">
    <property type="entry name" value="Tetraspanin_animals"/>
</dbReference>
<evidence type="ECO:0000256" key="3">
    <source>
        <dbReference type="ARBA" id="ARBA00022692"/>
    </source>
</evidence>
<keyword evidence="9" id="KW-1185">Reference proteome</keyword>
<dbReference type="GO" id="GO:0005886">
    <property type="term" value="C:plasma membrane"/>
    <property type="evidence" value="ECO:0007669"/>
    <property type="project" value="TreeGrafter"/>
</dbReference>
<evidence type="ECO:0000256" key="1">
    <source>
        <dbReference type="ARBA" id="ARBA00004141"/>
    </source>
</evidence>
<dbReference type="InterPro" id="IPR018499">
    <property type="entry name" value="Tetraspanin/Peripherin"/>
</dbReference>
<dbReference type="AlphaFoldDB" id="A0A8J2W250"/>
<name>A0A8J2W250_9CRUS</name>
<dbReference type="PANTHER" id="PTHR19282:SF534">
    <property type="entry name" value="TETRASPANIN FAMILY-RELATED"/>
    <property type="match status" value="1"/>
</dbReference>